<evidence type="ECO:0000313" key="2">
    <source>
        <dbReference type="EMBL" id="GBM91149.1"/>
    </source>
</evidence>
<sequence length="81" mass="9319">ALNLLQGEILNSSVKMATVKQTPRLWFNESKAIVTVRRHFCLEYRNCQSPSKNLSSVVMGNLKEQEKLPDCRRSPMKLLNE</sequence>
<reference evidence="1 3" key="1">
    <citation type="journal article" date="2019" name="Sci. Rep.">
        <title>Orb-weaving spider Araneus ventricosus genome elucidates the spidroin gene catalogue.</title>
        <authorList>
            <person name="Kono N."/>
            <person name="Nakamura H."/>
            <person name="Ohtoshi R."/>
            <person name="Moran D.A.P."/>
            <person name="Shinohara A."/>
            <person name="Yoshida Y."/>
            <person name="Fujiwara M."/>
            <person name="Mori M."/>
            <person name="Tomita M."/>
            <person name="Arakawa K."/>
        </authorList>
    </citation>
    <scope>NUCLEOTIDE SEQUENCE [LARGE SCALE GENOMIC DNA]</scope>
</reference>
<feature type="non-terminal residue" evidence="1">
    <location>
        <position position="1"/>
    </location>
</feature>
<accession>A0A4Y2JNV0</accession>
<name>A0A4Y2JNV0_ARAVE</name>
<dbReference type="EMBL" id="BGPR01268204">
    <property type="protein sequence ID" value="GBM91149.1"/>
    <property type="molecule type" value="Genomic_DNA"/>
</dbReference>
<evidence type="ECO:0008006" key="4">
    <source>
        <dbReference type="Google" id="ProtNLM"/>
    </source>
</evidence>
<protein>
    <recommendedName>
        <fullName evidence="4">DUF4817 domain-containing protein</fullName>
    </recommendedName>
</protein>
<dbReference type="AlphaFoldDB" id="A0A4Y2JNV0"/>
<proteinExistence type="predicted"/>
<keyword evidence="3" id="KW-1185">Reference proteome</keyword>
<dbReference type="EMBL" id="BGPR01268193">
    <property type="protein sequence ID" value="GBM91119.1"/>
    <property type="molecule type" value="Genomic_DNA"/>
</dbReference>
<gene>
    <name evidence="1" type="ORF">AVEN_262736_1</name>
    <name evidence="2" type="ORF">AVEN_26822_1</name>
</gene>
<dbReference type="Proteomes" id="UP000499080">
    <property type="component" value="Unassembled WGS sequence"/>
</dbReference>
<evidence type="ECO:0000313" key="1">
    <source>
        <dbReference type="EMBL" id="GBM91119.1"/>
    </source>
</evidence>
<comment type="caution">
    <text evidence="1">The sequence shown here is derived from an EMBL/GenBank/DDBJ whole genome shotgun (WGS) entry which is preliminary data.</text>
</comment>
<organism evidence="1 3">
    <name type="scientific">Araneus ventricosus</name>
    <name type="common">Orbweaver spider</name>
    <name type="synonym">Epeira ventricosa</name>
    <dbReference type="NCBI Taxonomy" id="182803"/>
    <lineage>
        <taxon>Eukaryota</taxon>
        <taxon>Metazoa</taxon>
        <taxon>Ecdysozoa</taxon>
        <taxon>Arthropoda</taxon>
        <taxon>Chelicerata</taxon>
        <taxon>Arachnida</taxon>
        <taxon>Araneae</taxon>
        <taxon>Araneomorphae</taxon>
        <taxon>Entelegynae</taxon>
        <taxon>Araneoidea</taxon>
        <taxon>Araneidae</taxon>
        <taxon>Araneus</taxon>
    </lineage>
</organism>
<evidence type="ECO:0000313" key="3">
    <source>
        <dbReference type="Proteomes" id="UP000499080"/>
    </source>
</evidence>